<gene>
    <name evidence="1" type="ORF">SNE40_018319</name>
</gene>
<dbReference type="AlphaFoldDB" id="A0AAN8PH04"/>
<dbReference type="Proteomes" id="UP001347796">
    <property type="component" value="Unassembled WGS sequence"/>
</dbReference>
<reference evidence="1 2" key="1">
    <citation type="submission" date="2024-01" db="EMBL/GenBank/DDBJ databases">
        <title>The genome of the rayed Mediterranean limpet Patella caerulea (Linnaeus, 1758).</title>
        <authorList>
            <person name="Anh-Thu Weber A."/>
            <person name="Halstead-Nussloch G."/>
        </authorList>
    </citation>
    <scope>NUCLEOTIDE SEQUENCE [LARGE SCALE GENOMIC DNA]</scope>
    <source>
        <strain evidence="1">AATW-2023a</strain>
        <tissue evidence="1">Whole specimen</tissue>
    </source>
</reference>
<keyword evidence="2" id="KW-1185">Reference proteome</keyword>
<organism evidence="1 2">
    <name type="scientific">Patella caerulea</name>
    <name type="common">Rayed Mediterranean limpet</name>
    <dbReference type="NCBI Taxonomy" id="87958"/>
    <lineage>
        <taxon>Eukaryota</taxon>
        <taxon>Metazoa</taxon>
        <taxon>Spiralia</taxon>
        <taxon>Lophotrochozoa</taxon>
        <taxon>Mollusca</taxon>
        <taxon>Gastropoda</taxon>
        <taxon>Patellogastropoda</taxon>
        <taxon>Patelloidea</taxon>
        <taxon>Patellidae</taxon>
        <taxon>Patella</taxon>
    </lineage>
</organism>
<evidence type="ECO:0000313" key="1">
    <source>
        <dbReference type="EMBL" id="KAK6171896.1"/>
    </source>
</evidence>
<name>A0AAN8PH04_PATCE</name>
<evidence type="ECO:0000313" key="2">
    <source>
        <dbReference type="Proteomes" id="UP001347796"/>
    </source>
</evidence>
<comment type="caution">
    <text evidence="1">The sequence shown here is derived from an EMBL/GenBank/DDBJ whole genome shotgun (WGS) entry which is preliminary data.</text>
</comment>
<sequence length="144" mass="16624">MMAYRALIRSVLAYGSLAFTNWHHPIQSSQLGDRSPTFVSLKKTKYVKDPRKKSFGQGIRETVKELRLKELVINEHDPPSVAPWTLPIPPVNLDLLQKTNKKNYPIAARALSLEHMEYKWPSDDWEHVYTDKNTGHFILGNKAR</sequence>
<accession>A0AAN8PH04</accession>
<dbReference type="EMBL" id="JAZGQO010000013">
    <property type="protein sequence ID" value="KAK6171896.1"/>
    <property type="molecule type" value="Genomic_DNA"/>
</dbReference>
<protein>
    <submittedName>
        <fullName evidence="1">Uncharacterized protein</fullName>
    </submittedName>
</protein>
<proteinExistence type="predicted"/>